<gene>
    <name evidence="1" type="ORF">GCM10025760_24180</name>
</gene>
<organism evidence="1 2">
    <name type="scientific">Microbacterium yannicii</name>
    <dbReference type="NCBI Taxonomy" id="671622"/>
    <lineage>
        <taxon>Bacteria</taxon>
        <taxon>Bacillati</taxon>
        <taxon>Actinomycetota</taxon>
        <taxon>Actinomycetes</taxon>
        <taxon>Micrococcales</taxon>
        <taxon>Microbacteriaceae</taxon>
        <taxon>Microbacterium</taxon>
    </lineage>
</organism>
<dbReference type="Gene3D" id="3.40.50.2000">
    <property type="entry name" value="Glycogen Phosphorylase B"/>
    <property type="match status" value="2"/>
</dbReference>
<reference evidence="2" key="1">
    <citation type="journal article" date="2019" name="Int. J. Syst. Evol. Microbiol.">
        <title>The Global Catalogue of Microorganisms (GCM) 10K type strain sequencing project: providing services to taxonomists for standard genome sequencing and annotation.</title>
        <authorList>
            <consortium name="The Broad Institute Genomics Platform"/>
            <consortium name="The Broad Institute Genome Sequencing Center for Infectious Disease"/>
            <person name="Wu L."/>
            <person name="Ma J."/>
        </authorList>
    </citation>
    <scope>NUCLEOTIDE SEQUENCE [LARGE SCALE GENOMIC DNA]</scope>
    <source>
        <strain evidence="2">JCM 18959</strain>
    </source>
</reference>
<accession>A0ABP9ME44</accession>
<name>A0ABP9ME44_9MICO</name>
<keyword evidence="2" id="KW-1185">Reference proteome</keyword>
<evidence type="ECO:0000313" key="1">
    <source>
        <dbReference type="EMBL" id="GAA5093699.1"/>
    </source>
</evidence>
<comment type="caution">
    <text evidence="1">The sequence shown here is derived from an EMBL/GenBank/DDBJ whole genome shotgun (WGS) entry which is preliminary data.</text>
</comment>
<evidence type="ECO:0000313" key="2">
    <source>
        <dbReference type="Proteomes" id="UP001501407"/>
    </source>
</evidence>
<sequence>MTQQPTNTSDSPLAKADMPVSTRKLTVLQVLPDPARYPGPVENPYTSLLVDSLDGTAIRTEYFRWTTAFWRPFDVVHFHWPEYMARHRSALVSTIKCLLLWLFILRVRASRSALVRTVHNVAPHESGPALERRVLAALDSATTLWIVLNSATQTPVPSRTRLLPHGHYRDWYDAPRVGASTRGRLLTFGLQRAYKGTNTLIEAFGQLPQPDFQLHVCGKPATAQDRIEISQAAQESADIHLDLRFLDDAELVDEIAASETVVLPYRSMHNSGAALLALSLNRPIIVPLSEATALLVQEFGPQWVVTYAGQLTGEALRSALERVRGAKREPEVDMASREWGTLARLLEQMYHEAVSLAKAGRR</sequence>
<protein>
    <submittedName>
        <fullName evidence="1">GDP-mannose--glycolipid 4-beta-D-mannosyltransferase</fullName>
    </submittedName>
</protein>
<dbReference type="SUPFAM" id="SSF53756">
    <property type="entry name" value="UDP-Glycosyltransferase/glycogen phosphorylase"/>
    <property type="match status" value="1"/>
</dbReference>
<dbReference type="Proteomes" id="UP001501407">
    <property type="component" value="Unassembled WGS sequence"/>
</dbReference>
<proteinExistence type="predicted"/>
<dbReference type="EMBL" id="BAABKZ010000002">
    <property type="protein sequence ID" value="GAA5093699.1"/>
    <property type="molecule type" value="Genomic_DNA"/>
</dbReference>